<name>A0AAD9PZS8_ACRCE</name>
<dbReference type="EMBL" id="JARQWQ010000095">
    <property type="protein sequence ID" value="KAK2551695.1"/>
    <property type="molecule type" value="Genomic_DNA"/>
</dbReference>
<keyword evidence="2" id="KW-1185">Reference proteome</keyword>
<accession>A0AAD9PZS8</accession>
<sequence>MSVKSDYNALDLPEFGPGYLAMIKLYDSETKKYILDILELLTLNAMSYSWISVRAFYYYLARQVEKRRLEWNDIPAIRETAAVSFKHSDMRSAMVNCNRPSLTQQPNS</sequence>
<evidence type="ECO:0000313" key="1">
    <source>
        <dbReference type="EMBL" id="KAK2551695.1"/>
    </source>
</evidence>
<reference evidence="1" key="2">
    <citation type="journal article" date="2023" name="Science">
        <title>Genomic signatures of disease resistance in endangered staghorn corals.</title>
        <authorList>
            <person name="Vollmer S.V."/>
            <person name="Selwyn J.D."/>
            <person name="Despard B.A."/>
            <person name="Roesel C.L."/>
        </authorList>
    </citation>
    <scope>NUCLEOTIDE SEQUENCE</scope>
    <source>
        <strain evidence="1">K2</strain>
    </source>
</reference>
<organism evidence="1 2">
    <name type="scientific">Acropora cervicornis</name>
    <name type="common">Staghorn coral</name>
    <dbReference type="NCBI Taxonomy" id="6130"/>
    <lineage>
        <taxon>Eukaryota</taxon>
        <taxon>Metazoa</taxon>
        <taxon>Cnidaria</taxon>
        <taxon>Anthozoa</taxon>
        <taxon>Hexacorallia</taxon>
        <taxon>Scleractinia</taxon>
        <taxon>Astrocoeniina</taxon>
        <taxon>Acroporidae</taxon>
        <taxon>Acropora</taxon>
    </lineage>
</organism>
<dbReference type="AlphaFoldDB" id="A0AAD9PZS8"/>
<proteinExistence type="predicted"/>
<protein>
    <submittedName>
        <fullName evidence="1">Uncharacterized protein</fullName>
    </submittedName>
</protein>
<evidence type="ECO:0000313" key="2">
    <source>
        <dbReference type="Proteomes" id="UP001249851"/>
    </source>
</evidence>
<comment type="caution">
    <text evidence="1">The sequence shown here is derived from an EMBL/GenBank/DDBJ whole genome shotgun (WGS) entry which is preliminary data.</text>
</comment>
<gene>
    <name evidence="1" type="ORF">P5673_027493</name>
</gene>
<reference evidence="1" key="1">
    <citation type="journal article" date="2023" name="G3 (Bethesda)">
        <title>Whole genome assembly and annotation of the endangered Caribbean coral Acropora cervicornis.</title>
        <authorList>
            <person name="Selwyn J.D."/>
            <person name="Vollmer S.V."/>
        </authorList>
    </citation>
    <scope>NUCLEOTIDE SEQUENCE</scope>
    <source>
        <strain evidence="1">K2</strain>
    </source>
</reference>
<dbReference type="Proteomes" id="UP001249851">
    <property type="component" value="Unassembled WGS sequence"/>
</dbReference>